<organism evidence="2 3">
    <name type="scientific">Fructobacillus ficulneus</name>
    <dbReference type="NCBI Taxonomy" id="157463"/>
    <lineage>
        <taxon>Bacteria</taxon>
        <taxon>Bacillati</taxon>
        <taxon>Bacillota</taxon>
        <taxon>Bacilli</taxon>
        <taxon>Lactobacillales</taxon>
        <taxon>Lactobacillaceae</taxon>
        <taxon>Fructobacillus</taxon>
    </lineage>
</organism>
<dbReference type="PANTHER" id="PTHR34297:SF2">
    <property type="entry name" value="ASP23_GLS24 FAMILY ENVELOPE STRESS RESPONSE PROTEIN"/>
    <property type="match status" value="1"/>
</dbReference>
<dbReference type="Pfam" id="PF03780">
    <property type="entry name" value="Asp23"/>
    <property type="match status" value="1"/>
</dbReference>
<dbReference type="PANTHER" id="PTHR34297">
    <property type="entry name" value="HYPOTHETICAL CYTOSOLIC PROTEIN-RELATED"/>
    <property type="match status" value="1"/>
</dbReference>
<evidence type="ECO:0000256" key="1">
    <source>
        <dbReference type="ARBA" id="ARBA00005721"/>
    </source>
</evidence>
<dbReference type="STRING" id="157463.GCA_001047075_00995"/>
<accession>A0A0K8MHP3</accession>
<gene>
    <name evidence="2" type="ORF">FFIC_280870</name>
</gene>
<proteinExistence type="inferred from homology"/>
<dbReference type="EMBL" id="DF968005">
    <property type="protein sequence ID" value="GAP00082.1"/>
    <property type="molecule type" value="Genomic_DNA"/>
</dbReference>
<evidence type="ECO:0000313" key="3">
    <source>
        <dbReference type="Proteomes" id="UP000253891"/>
    </source>
</evidence>
<sequence length="128" mass="13876">MEHLLHNNVMAIKIQTQNGEIKVENDVIASVVGGATIANPGVVGMASRSALRDGMNQILNRENYGRGVVVSQTEAGVTVDVYIVVQYGMKLADISASVQRKVKYYLDSYLGIQVPEVNVIVQGIETKD</sequence>
<keyword evidence="3" id="KW-1185">Reference proteome</keyword>
<reference evidence="2 3" key="1">
    <citation type="journal article" date="2015" name="BMC Genomics">
        <title>Comparative genomics of Fructobacillus spp. and Leuconostoc spp. reveals niche-specific evolution of Fructobacillus spp.</title>
        <authorList>
            <person name="Endo A."/>
            <person name="Tanizawa Y."/>
            <person name="Tanaka N."/>
            <person name="Maeno S."/>
            <person name="Kumar H."/>
            <person name="Shiwa Y."/>
            <person name="Okada S."/>
            <person name="Yoshikawa H."/>
            <person name="Dicks L."/>
            <person name="Nakagawa J."/>
            <person name="Arita M."/>
        </authorList>
    </citation>
    <scope>NUCLEOTIDE SEQUENCE [LARGE SCALE GENOMIC DNA]</scope>
    <source>
        <strain evidence="2 3">JCM 12225</strain>
    </source>
</reference>
<comment type="similarity">
    <text evidence="1">Belongs to the asp23 family.</text>
</comment>
<dbReference type="InterPro" id="IPR005531">
    <property type="entry name" value="Asp23"/>
</dbReference>
<dbReference type="AlphaFoldDB" id="A0A0K8MHP3"/>
<dbReference type="Proteomes" id="UP000253891">
    <property type="component" value="Unassembled WGS sequence"/>
</dbReference>
<protein>
    <submittedName>
        <fullName evidence="2">General stress protein</fullName>
    </submittedName>
</protein>
<evidence type="ECO:0000313" key="2">
    <source>
        <dbReference type="EMBL" id="GAP00082.1"/>
    </source>
</evidence>
<name>A0A0K8MHP3_9LACO</name>